<protein>
    <recommendedName>
        <fullName evidence="4">General secretion pathway protein GspC</fullName>
    </recommendedName>
</protein>
<comment type="caution">
    <text evidence="2">The sequence shown here is derived from an EMBL/GenBank/DDBJ whole genome shotgun (WGS) entry which is preliminary data.</text>
</comment>
<dbReference type="AlphaFoldDB" id="A0A261R7L5"/>
<gene>
    <name evidence="2" type="ORF">CAL26_26455</name>
</gene>
<accession>A0A261R7L5</accession>
<name>A0A261R7L5_9BORD</name>
<keyword evidence="1" id="KW-1133">Transmembrane helix</keyword>
<evidence type="ECO:0008006" key="4">
    <source>
        <dbReference type="Google" id="ProtNLM"/>
    </source>
</evidence>
<sequence>MPQRFDSAGLARGAAMLVLAAGVGTWGAILLAPRASTLPPLLVPRARAAGDTTALARWFGTSAAPVKVTVLGLISAGERGAAILAIDGAAPRAYRVGQPIADGVTLAKVESAGVVLDQGGTAIRVAVAALPALKTPGFVPVR</sequence>
<dbReference type="OrthoDB" id="8686822at2"/>
<keyword evidence="1" id="KW-0812">Transmembrane</keyword>
<keyword evidence="1" id="KW-0472">Membrane</keyword>
<feature type="transmembrane region" description="Helical" evidence="1">
    <location>
        <begin position="12"/>
        <end position="32"/>
    </location>
</feature>
<dbReference type="RefSeq" id="WP_094849546.1">
    <property type="nucleotide sequence ID" value="NZ_NEVJ01000003.1"/>
</dbReference>
<evidence type="ECO:0000256" key="1">
    <source>
        <dbReference type="SAM" id="Phobius"/>
    </source>
</evidence>
<dbReference type="Gene3D" id="2.30.30.830">
    <property type="match status" value="1"/>
</dbReference>
<keyword evidence="3" id="KW-1185">Reference proteome</keyword>
<reference evidence="2" key="1">
    <citation type="submission" date="2017-05" db="EMBL/GenBank/DDBJ databases">
        <title>Complete and WGS of Bordetella genogroups.</title>
        <authorList>
            <person name="Spilker T."/>
            <person name="Lipuma J."/>
        </authorList>
    </citation>
    <scope>NUCLEOTIDE SEQUENCE</scope>
    <source>
        <strain evidence="2">AU21707</strain>
    </source>
</reference>
<dbReference type="Proteomes" id="UP000216857">
    <property type="component" value="Unassembled WGS sequence"/>
</dbReference>
<evidence type="ECO:0000313" key="2">
    <source>
        <dbReference type="EMBL" id="OZI20988.1"/>
    </source>
</evidence>
<proteinExistence type="predicted"/>
<evidence type="ECO:0000313" key="3">
    <source>
        <dbReference type="Proteomes" id="UP000216857"/>
    </source>
</evidence>
<dbReference type="EMBL" id="NEVJ01000003">
    <property type="protein sequence ID" value="OZI20988.1"/>
    <property type="molecule type" value="Genomic_DNA"/>
</dbReference>
<organism evidence="2 3">
    <name type="scientific">Bordetella genomosp. 9</name>
    <dbReference type="NCBI Taxonomy" id="1416803"/>
    <lineage>
        <taxon>Bacteria</taxon>
        <taxon>Pseudomonadati</taxon>
        <taxon>Pseudomonadota</taxon>
        <taxon>Betaproteobacteria</taxon>
        <taxon>Burkholderiales</taxon>
        <taxon>Alcaligenaceae</taxon>
        <taxon>Bordetella</taxon>
    </lineage>
</organism>